<reference evidence="1" key="2">
    <citation type="submission" date="2025-08" db="UniProtKB">
        <authorList>
            <consortium name="Ensembl"/>
        </authorList>
    </citation>
    <scope>IDENTIFICATION</scope>
</reference>
<reference evidence="2" key="1">
    <citation type="submission" date="2019-10" db="EMBL/GenBank/DDBJ databases">
        <title>Corvus moneduloides (New Caledonian crow) genome, bCorMon1, primary haplotype.</title>
        <authorList>
            <person name="Rutz C."/>
            <person name="Fungtammasan C."/>
            <person name="Mountcastle J."/>
            <person name="Formenti G."/>
            <person name="Chow W."/>
            <person name="Howe K."/>
            <person name="Steele M.P."/>
            <person name="Fernandes J."/>
            <person name="Gilbert M.T.P."/>
            <person name="Fedrigo O."/>
            <person name="Jarvis E.D."/>
            <person name="Gemmell N."/>
        </authorList>
    </citation>
    <scope>NUCLEOTIDE SEQUENCE [LARGE SCALE GENOMIC DNA]</scope>
</reference>
<dbReference type="PANTHER" id="PTHR12482:SF3">
    <property type="entry name" value="PROTEIN FAM135B"/>
    <property type="match status" value="1"/>
</dbReference>
<dbReference type="AlphaFoldDB" id="A0A8C3DLU9"/>
<protein>
    <submittedName>
        <fullName evidence="1">Family with sequence similarity 135 member B</fullName>
    </submittedName>
</protein>
<dbReference type="PANTHER" id="PTHR12482">
    <property type="entry name" value="LIPASE ROG1-RELATED-RELATED"/>
    <property type="match status" value="1"/>
</dbReference>
<accession>A0A8U7M9I3</accession>
<dbReference type="Proteomes" id="UP000694553">
    <property type="component" value="Unassembled WGS sequence"/>
</dbReference>
<sequence>MSEVQGTVEFSVELHKFHNVDLFQRGYYQIRAGLKIPSRIPHRLFATVAGQAGDSSLCSACVHENNVYSRIFQILYRNEEIILNESMNFRVHLLLDGERVEDALNEADFQLKLDLHFTDSEQQLRDVPAIPVISSRTLCLHFHPRRGLHHHVPVMFDYFHLSVVSVTVHASLVALHQPLISFARPGKGSWLGKGNLEAGPDQSSMSLENLVFGAGYCKPTSSEGSFYVPSENCMQHAYKWHKDLCLLLLNAQRGLHTYYTLIMSEIPDLPQLKLEELSVEETLSQLCMELQVFPSSEPAHMFFKSIFQVL</sequence>
<dbReference type="Pfam" id="PF12394">
    <property type="entry name" value="DUF3657"/>
    <property type="match status" value="1"/>
</dbReference>
<gene>
    <name evidence="1" type="primary">FAM135B</name>
</gene>
<keyword evidence="2" id="KW-1185">Reference proteome</keyword>
<accession>A0A8C3DLU9</accession>
<reference evidence="1" key="3">
    <citation type="submission" date="2025-09" db="UniProtKB">
        <authorList>
            <consortium name="Ensembl"/>
        </authorList>
    </citation>
    <scope>IDENTIFICATION</scope>
</reference>
<dbReference type="InterPro" id="IPR022122">
    <property type="entry name" value="DUF3657"/>
</dbReference>
<evidence type="ECO:0000313" key="2">
    <source>
        <dbReference type="Proteomes" id="UP000694553"/>
    </source>
</evidence>
<proteinExistence type="predicted"/>
<organism evidence="1 2">
    <name type="scientific">Corvus moneduloides</name>
    <name type="common">New Caledonian crow</name>
    <dbReference type="NCBI Taxonomy" id="1196302"/>
    <lineage>
        <taxon>Eukaryota</taxon>
        <taxon>Metazoa</taxon>
        <taxon>Chordata</taxon>
        <taxon>Craniata</taxon>
        <taxon>Vertebrata</taxon>
        <taxon>Euteleostomi</taxon>
        <taxon>Archelosauria</taxon>
        <taxon>Archosauria</taxon>
        <taxon>Dinosauria</taxon>
        <taxon>Saurischia</taxon>
        <taxon>Theropoda</taxon>
        <taxon>Coelurosauria</taxon>
        <taxon>Aves</taxon>
        <taxon>Neognathae</taxon>
        <taxon>Neoaves</taxon>
        <taxon>Telluraves</taxon>
        <taxon>Australaves</taxon>
        <taxon>Passeriformes</taxon>
        <taxon>Corvoidea</taxon>
        <taxon>Corvidae</taxon>
        <taxon>Corvus</taxon>
    </lineage>
</organism>
<dbReference type="InterPro" id="IPR044294">
    <property type="entry name" value="Lipase-like"/>
</dbReference>
<dbReference type="Ensembl" id="ENSCMUT00000009638.2">
    <property type="protein sequence ID" value="ENSCMUP00000008955.2"/>
    <property type="gene ID" value="ENSCMUG00000005765.2"/>
</dbReference>
<evidence type="ECO:0000313" key="1">
    <source>
        <dbReference type="Ensembl" id="ENSCMUP00000008955.2"/>
    </source>
</evidence>
<name>A0A8C3DLU9_CORMO</name>